<evidence type="ECO:0000256" key="13">
    <source>
        <dbReference type="ARBA" id="ARBA00023152"/>
    </source>
</evidence>
<accession>A0A1M5L583</accession>
<dbReference type="GO" id="GO:0005524">
    <property type="term" value="F:ATP binding"/>
    <property type="evidence" value="ECO:0007669"/>
    <property type="project" value="UniProtKB-KW"/>
</dbReference>
<feature type="binding site" evidence="15">
    <location>
        <position position="148"/>
    </location>
    <ligand>
        <name>(2R)-3-phosphoglycerate</name>
        <dbReference type="ChEBI" id="CHEBI:58272"/>
    </ligand>
</feature>
<dbReference type="GO" id="GO:0006096">
    <property type="term" value="P:glycolytic process"/>
    <property type="evidence" value="ECO:0007669"/>
    <property type="project" value="UniProtKB-UniRule"/>
</dbReference>
<dbReference type="EMBL" id="FQWZ01000002">
    <property type="protein sequence ID" value="SHG60177.1"/>
    <property type="molecule type" value="Genomic_DNA"/>
</dbReference>
<evidence type="ECO:0000256" key="1">
    <source>
        <dbReference type="ARBA" id="ARBA00000642"/>
    </source>
</evidence>
<dbReference type="InterPro" id="IPR001576">
    <property type="entry name" value="Phosphoglycerate_kinase"/>
</dbReference>
<comment type="catalytic activity">
    <reaction evidence="1 14 17">
        <text>(2R)-3-phosphoglycerate + ATP = (2R)-3-phospho-glyceroyl phosphate + ADP</text>
        <dbReference type="Rhea" id="RHEA:14801"/>
        <dbReference type="ChEBI" id="CHEBI:30616"/>
        <dbReference type="ChEBI" id="CHEBI:57604"/>
        <dbReference type="ChEBI" id="CHEBI:58272"/>
        <dbReference type="ChEBI" id="CHEBI:456216"/>
        <dbReference type="EC" id="2.7.2.3"/>
    </reaction>
</comment>
<evidence type="ECO:0000256" key="9">
    <source>
        <dbReference type="ARBA" id="ARBA00022679"/>
    </source>
</evidence>
<keyword evidence="10 14" id="KW-0547">Nucleotide-binding</keyword>
<reference evidence="18 19" key="1">
    <citation type="submission" date="2016-11" db="EMBL/GenBank/DDBJ databases">
        <authorList>
            <person name="Jaros S."/>
            <person name="Januszkiewicz K."/>
            <person name="Wedrychowicz H."/>
        </authorList>
    </citation>
    <scope>NUCLEOTIDE SEQUENCE [LARGE SCALE GENOMIC DNA]</scope>
    <source>
        <strain evidence="18 19">CGMCC 1.7049</strain>
    </source>
</reference>
<dbReference type="FunFam" id="3.40.50.1260:FF:000002">
    <property type="entry name" value="Phosphoglycerate kinase"/>
    <property type="match status" value="1"/>
</dbReference>
<feature type="binding site" evidence="14 15">
    <location>
        <begin position="21"/>
        <end position="23"/>
    </location>
    <ligand>
        <name>substrate</name>
    </ligand>
</feature>
<keyword evidence="19" id="KW-1185">Reference proteome</keyword>
<evidence type="ECO:0000256" key="14">
    <source>
        <dbReference type="HAMAP-Rule" id="MF_00145"/>
    </source>
</evidence>
<dbReference type="Proteomes" id="UP000199758">
    <property type="component" value="Unassembled WGS sequence"/>
</dbReference>
<evidence type="ECO:0000256" key="12">
    <source>
        <dbReference type="ARBA" id="ARBA00022840"/>
    </source>
</evidence>
<dbReference type="GO" id="GO:0006094">
    <property type="term" value="P:gluconeogenesis"/>
    <property type="evidence" value="ECO:0007669"/>
    <property type="project" value="TreeGrafter"/>
</dbReference>
<name>A0A1M5L583_9GAMM</name>
<evidence type="ECO:0000256" key="16">
    <source>
        <dbReference type="PIRSR" id="PIRSR000724-2"/>
    </source>
</evidence>
<dbReference type="Gene3D" id="3.40.50.1260">
    <property type="entry name" value="Phosphoglycerate kinase, N-terminal domain"/>
    <property type="match status" value="2"/>
</dbReference>
<dbReference type="InterPro" id="IPR036043">
    <property type="entry name" value="Phosphoglycerate_kinase_sf"/>
</dbReference>
<dbReference type="PANTHER" id="PTHR11406:SF23">
    <property type="entry name" value="PHOSPHOGLYCERATE KINASE 1, CHLOROPLASTIC-RELATED"/>
    <property type="match status" value="1"/>
</dbReference>
<comment type="caution">
    <text evidence="14">Lacks conserved residue(s) required for the propagation of feature annotation.</text>
</comment>
<sequence length="394" mass="40500">MKFLRLADLDLTNQRVFIRADLNVPQDDSGAITEDTRIRASIPGIKLALGKGAAVMVTSHLGRPTEGEFKPADSLAPIAKRMSELLGQDVRLIANWVDGGFTVKPGEVVLLENCRCNKGEKKNSAELAAKMAKLCDVYANDAFGTAHRAEATTHALALAAPIACAGPLVAAELEALGAALLSPKRPLVAIVGGSKVSTKLTILDALADKVDQLVVGGGIANTFLLAAGLPIGKSLAEKDLVPEAKRIIDKLAARGASVPIPVDVVTAKTFAADAVATVKASTDVADDDLILDIGPKTSALLADVMAKAGTIVWNGPVGVFEFDAFAAGTASLAKAIAQSSAMSIAGGGDTVAAIAKFGIEKDVGYISTAGGAFLEFLEGKTLPAVEALEQRAKA</sequence>
<dbReference type="HAMAP" id="MF_00145">
    <property type="entry name" value="Phosphoglyc_kinase"/>
    <property type="match status" value="1"/>
</dbReference>
<dbReference type="SUPFAM" id="SSF53748">
    <property type="entry name" value="Phosphoglycerate kinase"/>
    <property type="match status" value="1"/>
</dbReference>
<evidence type="ECO:0000256" key="15">
    <source>
        <dbReference type="PIRSR" id="PIRSR000724-1"/>
    </source>
</evidence>
<dbReference type="GO" id="GO:0005829">
    <property type="term" value="C:cytosol"/>
    <property type="evidence" value="ECO:0007669"/>
    <property type="project" value="TreeGrafter"/>
</dbReference>
<comment type="subunit">
    <text evidence="5 14">Monomer.</text>
</comment>
<dbReference type="AlphaFoldDB" id="A0A1M5L583"/>
<feature type="binding site" evidence="15">
    <location>
        <position position="115"/>
    </location>
    <ligand>
        <name>(2R)-3-phosphoglycerate</name>
        <dbReference type="ChEBI" id="CHEBI:58272"/>
    </ligand>
</feature>
<keyword evidence="8 14" id="KW-0963">Cytoplasm</keyword>
<keyword evidence="13 14" id="KW-0324">Glycolysis</keyword>
<dbReference type="FunFam" id="3.40.50.1260:FF:000001">
    <property type="entry name" value="Phosphoglycerate kinase"/>
    <property type="match status" value="1"/>
</dbReference>
<evidence type="ECO:0000256" key="7">
    <source>
        <dbReference type="ARBA" id="ARBA00016471"/>
    </source>
</evidence>
<gene>
    <name evidence="14" type="primary">pgk</name>
    <name evidence="18" type="ORF">SAMN04488068_0712</name>
</gene>
<evidence type="ECO:0000256" key="11">
    <source>
        <dbReference type="ARBA" id="ARBA00022777"/>
    </source>
</evidence>
<feature type="binding site" evidence="14 15">
    <location>
        <begin position="60"/>
        <end position="63"/>
    </location>
    <ligand>
        <name>substrate</name>
    </ligand>
</feature>
<dbReference type="GO" id="GO:0004618">
    <property type="term" value="F:phosphoglycerate kinase activity"/>
    <property type="evidence" value="ECO:0007669"/>
    <property type="project" value="UniProtKB-UniRule"/>
</dbReference>
<comment type="subcellular location">
    <subcellularLocation>
        <location evidence="2 14">Cytoplasm</location>
    </subcellularLocation>
</comment>
<feature type="binding site" evidence="14">
    <location>
        <position position="115"/>
    </location>
    <ligand>
        <name>substrate</name>
    </ligand>
</feature>
<feature type="binding site" evidence="15">
    <location>
        <position position="37"/>
    </location>
    <ligand>
        <name>(2R)-3-phosphoglycerate</name>
        <dbReference type="ChEBI" id="CHEBI:58272"/>
    </ligand>
</feature>
<evidence type="ECO:0000256" key="5">
    <source>
        <dbReference type="ARBA" id="ARBA00011245"/>
    </source>
</evidence>
<dbReference type="UniPathway" id="UPA00109">
    <property type="reaction ID" value="UER00185"/>
</dbReference>
<feature type="binding site" evidence="14 16">
    <location>
        <position position="321"/>
    </location>
    <ligand>
        <name>ATP</name>
        <dbReference type="ChEBI" id="CHEBI:30616"/>
    </ligand>
</feature>
<evidence type="ECO:0000313" key="19">
    <source>
        <dbReference type="Proteomes" id="UP000199758"/>
    </source>
</evidence>
<protein>
    <recommendedName>
        <fullName evidence="7 14">Phosphoglycerate kinase</fullName>
        <ecNumber evidence="6 14">2.7.2.3</ecNumber>
    </recommendedName>
</protein>
<dbReference type="GO" id="GO:0043531">
    <property type="term" value="F:ADP binding"/>
    <property type="evidence" value="ECO:0007669"/>
    <property type="project" value="TreeGrafter"/>
</dbReference>
<feature type="binding site" evidence="14 16">
    <location>
        <position position="199"/>
    </location>
    <ligand>
        <name>ATP</name>
        <dbReference type="ChEBI" id="CHEBI:30616"/>
    </ligand>
</feature>
<dbReference type="PIRSF" id="PIRSF000724">
    <property type="entry name" value="Pgk"/>
    <property type="match status" value="1"/>
</dbReference>
<evidence type="ECO:0000256" key="10">
    <source>
        <dbReference type="ARBA" id="ARBA00022741"/>
    </source>
</evidence>
<evidence type="ECO:0000256" key="6">
    <source>
        <dbReference type="ARBA" id="ARBA00013061"/>
    </source>
</evidence>
<dbReference type="PRINTS" id="PR00477">
    <property type="entry name" value="PHGLYCKINASE"/>
</dbReference>
<dbReference type="RefSeq" id="WP_072894185.1">
    <property type="nucleotide sequence ID" value="NZ_FQWZ01000002.1"/>
</dbReference>
<keyword evidence="9 14" id="KW-0808">Transferase</keyword>
<evidence type="ECO:0000256" key="3">
    <source>
        <dbReference type="ARBA" id="ARBA00004838"/>
    </source>
</evidence>
<evidence type="ECO:0000256" key="2">
    <source>
        <dbReference type="ARBA" id="ARBA00004496"/>
    </source>
</evidence>
<dbReference type="InterPro" id="IPR015824">
    <property type="entry name" value="Phosphoglycerate_kinase_N"/>
</dbReference>
<dbReference type="STRING" id="490188.SAMN04488068_0712"/>
<organism evidence="18 19">
    <name type="scientific">Hydrocarboniphaga daqingensis</name>
    <dbReference type="NCBI Taxonomy" id="490188"/>
    <lineage>
        <taxon>Bacteria</taxon>
        <taxon>Pseudomonadati</taxon>
        <taxon>Pseudomonadota</taxon>
        <taxon>Gammaproteobacteria</taxon>
        <taxon>Nevskiales</taxon>
        <taxon>Nevskiaceae</taxon>
        <taxon>Hydrocarboniphaga</taxon>
    </lineage>
</organism>
<feature type="binding site" evidence="14 16">
    <location>
        <begin position="347"/>
        <end position="350"/>
    </location>
    <ligand>
        <name>ATP</name>
        <dbReference type="ChEBI" id="CHEBI:30616"/>
    </ligand>
</feature>
<dbReference type="PROSITE" id="PS00111">
    <property type="entry name" value="PGLYCERATE_KINASE"/>
    <property type="match status" value="1"/>
</dbReference>
<dbReference type="PANTHER" id="PTHR11406">
    <property type="entry name" value="PHOSPHOGLYCERATE KINASE"/>
    <property type="match status" value="1"/>
</dbReference>
<evidence type="ECO:0000256" key="4">
    <source>
        <dbReference type="ARBA" id="ARBA00008982"/>
    </source>
</evidence>
<keyword evidence="12 14" id="KW-0067">ATP-binding</keyword>
<proteinExistence type="inferred from homology"/>
<dbReference type="InterPro" id="IPR015911">
    <property type="entry name" value="Phosphoglycerate_kinase_CS"/>
</dbReference>
<dbReference type="OrthoDB" id="9808460at2"/>
<dbReference type="Pfam" id="PF00162">
    <property type="entry name" value="PGK"/>
    <property type="match status" value="1"/>
</dbReference>
<evidence type="ECO:0000313" key="18">
    <source>
        <dbReference type="EMBL" id="SHG60177.1"/>
    </source>
</evidence>
<feature type="binding site" evidence="14">
    <location>
        <position position="148"/>
    </location>
    <ligand>
        <name>substrate</name>
    </ligand>
</feature>
<comment type="pathway">
    <text evidence="3 14">Carbohydrate degradation; glycolysis; pyruvate from D-glyceraldehyde 3-phosphate: step 2/5.</text>
</comment>
<dbReference type="EC" id="2.7.2.3" evidence="6 14"/>
<comment type="similarity">
    <text evidence="4 14 17">Belongs to the phosphoglycerate kinase family.</text>
</comment>
<keyword evidence="11 14" id="KW-0418">Kinase</keyword>
<feature type="binding site" evidence="14">
    <location>
        <position position="37"/>
    </location>
    <ligand>
        <name>substrate</name>
    </ligand>
</feature>
<evidence type="ECO:0000256" key="17">
    <source>
        <dbReference type="RuleBase" id="RU000532"/>
    </source>
</evidence>
<evidence type="ECO:0000256" key="8">
    <source>
        <dbReference type="ARBA" id="ARBA00022490"/>
    </source>
</evidence>